<evidence type="ECO:0000256" key="1">
    <source>
        <dbReference type="SAM" id="Phobius"/>
    </source>
</evidence>
<reference evidence="2 3" key="1">
    <citation type="submission" date="2023-01" db="EMBL/GenBank/DDBJ databases">
        <title>Analysis of 21 Apiospora genomes using comparative genomics revels a genus with tremendous synthesis potential of carbohydrate active enzymes and secondary metabolites.</title>
        <authorList>
            <person name="Sorensen T."/>
        </authorList>
    </citation>
    <scope>NUCLEOTIDE SEQUENCE [LARGE SCALE GENOMIC DNA]</scope>
    <source>
        <strain evidence="2 3">CBS 114990</strain>
    </source>
</reference>
<keyword evidence="3" id="KW-1185">Reference proteome</keyword>
<accession>A0ABR1UV80</accession>
<dbReference type="RefSeq" id="XP_066661421.1">
    <property type="nucleotide sequence ID" value="XM_066819233.1"/>
</dbReference>
<gene>
    <name evidence="2" type="ORF">PG997_014919</name>
</gene>
<keyword evidence="1" id="KW-0812">Transmembrane</keyword>
<sequence length="72" mass="8006">MTNSMRNSQNNFTTADGTAFVQETYIHIEWKWLALPIAVSVLSLVLLITVMINSRSHGVEGKFAPVFPLSIV</sequence>
<name>A0ABR1UV80_9PEZI</name>
<comment type="caution">
    <text evidence="2">The sequence shown here is derived from an EMBL/GenBank/DDBJ whole genome shotgun (WGS) entry which is preliminary data.</text>
</comment>
<keyword evidence="1" id="KW-1133">Transmembrane helix</keyword>
<evidence type="ECO:0000313" key="2">
    <source>
        <dbReference type="EMBL" id="KAK8062822.1"/>
    </source>
</evidence>
<keyword evidence="1" id="KW-0472">Membrane</keyword>
<organism evidence="2 3">
    <name type="scientific">Apiospora hydei</name>
    <dbReference type="NCBI Taxonomy" id="1337664"/>
    <lineage>
        <taxon>Eukaryota</taxon>
        <taxon>Fungi</taxon>
        <taxon>Dikarya</taxon>
        <taxon>Ascomycota</taxon>
        <taxon>Pezizomycotina</taxon>
        <taxon>Sordariomycetes</taxon>
        <taxon>Xylariomycetidae</taxon>
        <taxon>Amphisphaeriales</taxon>
        <taxon>Apiosporaceae</taxon>
        <taxon>Apiospora</taxon>
    </lineage>
</organism>
<proteinExistence type="predicted"/>
<evidence type="ECO:0000313" key="3">
    <source>
        <dbReference type="Proteomes" id="UP001433268"/>
    </source>
</evidence>
<feature type="transmembrane region" description="Helical" evidence="1">
    <location>
        <begin position="32"/>
        <end position="52"/>
    </location>
</feature>
<dbReference type="GeneID" id="92052293"/>
<dbReference type="Proteomes" id="UP001433268">
    <property type="component" value="Unassembled WGS sequence"/>
</dbReference>
<protein>
    <submittedName>
        <fullName evidence="2">Uncharacterized protein</fullName>
    </submittedName>
</protein>
<dbReference type="PANTHER" id="PTHR35394:SF5">
    <property type="entry name" value="DUF3176 DOMAIN-CONTAINING PROTEIN"/>
    <property type="match status" value="1"/>
</dbReference>
<dbReference type="EMBL" id="JAQQWN010000010">
    <property type="protein sequence ID" value="KAK8062822.1"/>
    <property type="molecule type" value="Genomic_DNA"/>
</dbReference>
<dbReference type="PANTHER" id="PTHR35394">
    <property type="entry name" value="DUF3176 DOMAIN-CONTAINING PROTEIN"/>
    <property type="match status" value="1"/>
</dbReference>